<proteinExistence type="predicted"/>
<reference evidence="2 3" key="1">
    <citation type="submission" date="2021-06" db="EMBL/GenBank/DDBJ databases">
        <title>Caerostris extrusa draft genome.</title>
        <authorList>
            <person name="Kono N."/>
            <person name="Arakawa K."/>
        </authorList>
    </citation>
    <scope>NUCLEOTIDE SEQUENCE [LARGE SCALE GENOMIC DNA]</scope>
</reference>
<evidence type="ECO:0000313" key="3">
    <source>
        <dbReference type="Proteomes" id="UP001054945"/>
    </source>
</evidence>
<feature type="region of interest" description="Disordered" evidence="1">
    <location>
        <begin position="26"/>
        <end position="60"/>
    </location>
</feature>
<comment type="caution">
    <text evidence="2">The sequence shown here is derived from an EMBL/GenBank/DDBJ whole genome shotgun (WGS) entry which is preliminary data.</text>
</comment>
<protein>
    <submittedName>
        <fullName evidence="2">Uncharacterized protein</fullName>
    </submittedName>
</protein>
<name>A0AAV4XRD8_CAEEX</name>
<organism evidence="2 3">
    <name type="scientific">Caerostris extrusa</name>
    <name type="common">Bark spider</name>
    <name type="synonym">Caerostris bankana</name>
    <dbReference type="NCBI Taxonomy" id="172846"/>
    <lineage>
        <taxon>Eukaryota</taxon>
        <taxon>Metazoa</taxon>
        <taxon>Ecdysozoa</taxon>
        <taxon>Arthropoda</taxon>
        <taxon>Chelicerata</taxon>
        <taxon>Arachnida</taxon>
        <taxon>Araneae</taxon>
        <taxon>Araneomorphae</taxon>
        <taxon>Entelegynae</taxon>
        <taxon>Araneoidea</taxon>
        <taxon>Araneidae</taxon>
        <taxon>Caerostris</taxon>
    </lineage>
</organism>
<accession>A0AAV4XRD8</accession>
<gene>
    <name evidence="2" type="ORF">CEXT_563651</name>
</gene>
<sequence>MEWSSTLVPYVEEPVKPCSQIPKKWEKQGMQSHLSSPFRAPVSKAIDSKSGEAPTHNNNKKGSCLLDKMHLLDSQSLAFPEAWNCHYRFGRRENRTLRRRFRKIQANCSSLPFE</sequence>
<dbReference type="Proteomes" id="UP001054945">
    <property type="component" value="Unassembled WGS sequence"/>
</dbReference>
<evidence type="ECO:0000313" key="2">
    <source>
        <dbReference type="EMBL" id="GIY97299.1"/>
    </source>
</evidence>
<evidence type="ECO:0000256" key="1">
    <source>
        <dbReference type="SAM" id="MobiDB-lite"/>
    </source>
</evidence>
<dbReference type="EMBL" id="BPLR01000764">
    <property type="protein sequence ID" value="GIY97299.1"/>
    <property type="molecule type" value="Genomic_DNA"/>
</dbReference>
<keyword evidence="3" id="KW-1185">Reference proteome</keyword>
<dbReference type="AlphaFoldDB" id="A0AAV4XRD8"/>